<reference evidence="1 2" key="1">
    <citation type="submission" date="2016-04" db="EMBL/GenBank/DDBJ databases">
        <authorList>
            <person name="Evans L.H."/>
            <person name="Alamgir A."/>
            <person name="Owens N."/>
            <person name="Weber N.D."/>
            <person name="Virtaneva K."/>
            <person name="Barbian K."/>
            <person name="Babar A."/>
            <person name="Rosenke K."/>
        </authorList>
    </citation>
    <scope>NUCLEOTIDE SEQUENCE [LARGE SCALE GENOMIC DNA]</scope>
    <source>
        <strain evidence="1 2">JL2886</strain>
    </source>
</reference>
<dbReference type="EMBL" id="CP015124">
    <property type="protein sequence ID" value="ANP36299.1"/>
    <property type="molecule type" value="Genomic_DNA"/>
</dbReference>
<dbReference type="OrthoDB" id="7860307at2"/>
<evidence type="ECO:0000313" key="2">
    <source>
        <dbReference type="Proteomes" id="UP000092565"/>
    </source>
</evidence>
<dbReference type="Gene3D" id="3.30.530.20">
    <property type="match status" value="1"/>
</dbReference>
<protein>
    <recommendedName>
        <fullName evidence="3">SRPBCC family protein</fullName>
    </recommendedName>
</protein>
<dbReference type="Proteomes" id="UP000092565">
    <property type="component" value="Chromosome"/>
</dbReference>
<keyword evidence="2" id="KW-1185">Reference proteome</keyword>
<dbReference type="CDD" id="cd07812">
    <property type="entry name" value="SRPBCC"/>
    <property type="match status" value="1"/>
</dbReference>
<dbReference type="RefSeq" id="WP_065271296.1">
    <property type="nucleotide sequence ID" value="NZ_CP015124.1"/>
</dbReference>
<sequence length="155" mass="17327">MDFTSKEDIDSPIADVFEALSDFESFERSAIRRGIDVQRIGDISTPENGLAWDAKFSFRGKARELRIALKSYDPVTRILLSGDSSGLNGETEIELMALSPRRTRVTISLNLTAKTLSGRLLLQSFKLARGSLNKKFKARAADFARLTEERLNRTA</sequence>
<name>A0A1B0ZQ48_9RHOB</name>
<evidence type="ECO:0000313" key="1">
    <source>
        <dbReference type="EMBL" id="ANP36299.1"/>
    </source>
</evidence>
<evidence type="ECO:0008006" key="3">
    <source>
        <dbReference type="Google" id="ProtNLM"/>
    </source>
</evidence>
<proteinExistence type="predicted"/>
<gene>
    <name evidence="1" type="ORF">JL2886_01381</name>
</gene>
<dbReference type="AlphaFoldDB" id="A0A1B0ZQ48"/>
<dbReference type="PATRIC" id="fig|60890.4.peg.1357"/>
<dbReference type="InterPro" id="IPR023393">
    <property type="entry name" value="START-like_dom_sf"/>
</dbReference>
<dbReference type="SUPFAM" id="SSF55961">
    <property type="entry name" value="Bet v1-like"/>
    <property type="match status" value="1"/>
</dbReference>
<organism evidence="1 2">
    <name type="scientific">Phaeobacter gallaeciensis</name>
    <dbReference type="NCBI Taxonomy" id="60890"/>
    <lineage>
        <taxon>Bacteria</taxon>
        <taxon>Pseudomonadati</taxon>
        <taxon>Pseudomonadota</taxon>
        <taxon>Alphaproteobacteria</taxon>
        <taxon>Rhodobacterales</taxon>
        <taxon>Roseobacteraceae</taxon>
        <taxon>Phaeobacter</taxon>
    </lineage>
</organism>
<accession>A0A1B0ZQ48</accession>